<dbReference type="EMBL" id="FODB01000029">
    <property type="protein sequence ID" value="SEN88488.1"/>
    <property type="molecule type" value="Genomic_DNA"/>
</dbReference>
<evidence type="ECO:0000313" key="2">
    <source>
        <dbReference type="EMBL" id="BCA91527.1"/>
    </source>
</evidence>
<dbReference type="Proteomes" id="UP000503197">
    <property type="component" value="Chromosome"/>
</dbReference>
<accession>A0A1H8K7V6</accession>
<gene>
    <name evidence="2" type="ORF">HMSLTHF_13020</name>
    <name evidence="3" type="ORF">SAMN04490369_102914</name>
</gene>
<name>A0A1H8K7V6_9GAMM</name>
<reference evidence="3 4" key="1">
    <citation type="submission" date="2016-10" db="EMBL/GenBank/DDBJ databases">
        <authorList>
            <person name="de Groot N.N."/>
        </authorList>
    </citation>
    <scope>NUCLEOTIDE SEQUENCE [LARGE SCALE GENOMIC DNA]</scope>
    <source>
        <strain evidence="3 4">558</strain>
    </source>
</reference>
<dbReference type="RefSeq" id="WP_269473455.1">
    <property type="nucleotide sequence ID" value="NZ_AP022821.1"/>
</dbReference>
<evidence type="ECO:0000313" key="4">
    <source>
        <dbReference type="Proteomes" id="UP000199493"/>
    </source>
</evidence>
<evidence type="ECO:0000256" key="1">
    <source>
        <dbReference type="SAM" id="SignalP"/>
    </source>
</evidence>
<evidence type="ECO:0000313" key="3">
    <source>
        <dbReference type="EMBL" id="SEN88488.1"/>
    </source>
</evidence>
<organism evidence="3 4">
    <name type="scientific">Vreelandella aquamarina</name>
    <dbReference type="NCBI Taxonomy" id="77097"/>
    <lineage>
        <taxon>Bacteria</taxon>
        <taxon>Pseudomonadati</taxon>
        <taxon>Pseudomonadota</taxon>
        <taxon>Gammaproteobacteria</taxon>
        <taxon>Oceanospirillales</taxon>
        <taxon>Halomonadaceae</taxon>
        <taxon>Vreelandella</taxon>
    </lineage>
</organism>
<dbReference type="AlphaFoldDB" id="A0A1H8K7V6"/>
<proteinExistence type="predicted"/>
<feature type="chain" id="PRO_5011576848" evidence="1">
    <location>
        <begin position="22"/>
        <end position="40"/>
    </location>
</feature>
<reference evidence="2 5" key="2">
    <citation type="submission" date="2020-02" db="EMBL/GenBank/DDBJ databases">
        <title>Complete Genome Sequence of Halomonas meridiana strain BAA-801, Isolated from Deep Sea Thermal Vent.</title>
        <authorList>
            <person name="Takahashi Y."/>
            <person name="Takahashi H."/>
            <person name="Galipon J."/>
            <person name="Arakawa K."/>
        </authorList>
    </citation>
    <scope>NUCLEOTIDE SEQUENCE [LARGE SCALE GENOMIC DNA]</scope>
    <source>
        <strain evidence="2 5">Slthf1</strain>
    </source>
</reference>
<evidence type="ECO:0000313" key="5">
    <source>
        <dbReference type="Proteomes" id="UP000503197"/>
    </source>
</evidence>
<dbReference type="EMBL" id="AP022821">
    <property type="protein sequence ID" value="BCA91527.1"/>
    <property type="molecule type" value="Genomic_DNA"/>
</dbReference>
<keyword evidence="1" id="KW-0732">Signal</keyword>
<feature type="signal peptide" evidence="1">
    <location>
        <begin position="1"/>
        <end position="21"/>
    </location>
</feature>
<accession>A0A6F8SUA7</accession>
<dbReference type="STRING" id="77097.SAMN04490369_102914"/>
<sequence length="40" mass="4166">MTIQHTLAAILIASFSHVALADMTPADVKVPDGNTVALEC</sequence>
<protein>
    <submittedName>
        <fullName evidence="3">Uncharacterized protein</fullName>
    </submittedName>
</protein>
<dbReference type="Proteomes" id="UP000199493">
    <property type="component" value="Unassembled WGS sequence"/>
</dbReference>